<evidence type="ECO:0000256" key="1">
    <source>
        <dbReference type="SAM" id="MobiDB-lite"/>
    </source>
</evidence>
<feature type="region of interest" description="Disordered" evidence="1">
    <location>
        <begin position="44"/>
        <end position="107"/>
    </location>
</feature>
<proteinExistence type="predicted"/>
<sequence length="164" mass="17196">MQALSTGISPTSANGGSLVGPLCALFAAVAMLRRTTLGLSLEAASMPQPEPEPSPTQAGLSSGVEGTADAIRKPDALFLDDDPADGEADGEAEGDSDEGKADGDSATLQRGNLVLKQLCERLSEKLDERRTSQMVPVPLRCERCWLRRIVHTPSGASSTHLLVN</sequence>
<reference evidence="2" key="1">
    <citation type="submission" date="2021-01" db="EMBL/GenBank/DDBJ databases">
        <authorList>
            <person name="Corre E."/>
            <person name="Pelletier E."/>
            <person name="Niang G."/>
            <person name="Scheremetjew M."/>
            <person name="Finn R."/>
            <person name="Kale V."/>
            <person name="Holt S."/>
            <person name="Cochrane G."/>
            <person name="Meng A."/>
            <person name="Brown T."/>
            <person name="Cohen L."/>
        </authorList>
    </citation>
    <scope>NUCLEOTIDE SEQUENCE</scope>
    <source>
        <strain evidence="2">CCMP281</strain>
    </source>
</reference>
<organism evidence="2">
    <name type="scientific">Haptolina ericina</name>
    <dbReference type="NCBI Taxonomy" id="156174"/>
    <lineage>
        <taxon>Eukaryota</taxon>
        <taxon>Haptista</taxon>
        <taxon>Haptophyta</taxon>
        <taxon>Prymnesiophyceae</taxon>
        <taxon>Prymnesiales</taxon>
        <taxon>Prymnesiaceae</taxon>
        <taxon>Haptolina</taxon>
    </lineage>
</organism>
<gene>
    <name evidence="2" type="ORF">HERI1096_LOCUS13839</name>
</gene>
<dbReference type="EMBL" id="HBHX01024859">
    <property type="protein sequence ID" value="CAE0113179.1"/>
    <property type="molecule type" value="Transcribed_RNA"/>
</dbReference>
<feature type="compositionally biased region" description="Acidic residues" evidence="1">
    <location>
        <begin position="78"/>
        <end position="96"/>
    </location>
</feature>
<dbReference type="AlphaFoldDB" id="A0A7S3ASH6"/>
<accession>A0A7S3ASH6</accession>
<evidence type="ECO:0000313" key="2">
    <source>
        <dbReference type="EMBL" id="CAE0113179.1"/>
    </source>
</evidence>
<protein>
    <submittedName>
        <fullName evidence="2">Uncharacterized protein</fullName>
    </submittedName>
</protein>
<name>A0A7S3ASH6_9EUKA</name>